<reference evidence="1" key="1">
    <citation type="journal article" date="2020" name="Stud. Mycol.">
        <title>101 Dothideomycetes genomes: a test case for predicting lifestyles and emergence of pathogens.</title>
        <authorList>
            <person name="Haridas S."/>
            <person name="Albert R."/>
            <person name="Binder M."/>
            <person name="Bloem J."/>
            <person name="Labutti K."/>
            <person name="Salamov A."/>
            <person name="Andreopoulos B."/>
            <person name="Baker S."/>
            <person name="Barry K."/>
            <person name="Bills G."/>
            <person name="Bluhm B."/>
            <person name="Cannon C."/>
            <person name="Castanera R."/>
            <person name="Culley D."/>
            <person name="Daum C."/>
            <person name="Ezra D."/>
            <person name="Gonzalez J."/>
            <person name="Henrissat B."/>
            <person name="Kuo A."/>
            <person name="Liang C."/>
            <person name="Lipzen A."/>
            <person name="Lutzoni F."/>
            <person name="Magnuson J."/>
            <person name="Mondo S."/>
            <person name="Nolan M."/>
            <person name="Ohm R."/>
            <person name="Pangilinan J."/>
            <person name="Park H.-J."/>
            <person name="Ramirez L."/>
            <person name="Alfaro M."/>
            <person name="Sun H."/>
            <person name="Tritt A."/>
            <person name="Yoshinaga Y."/>
            <person name="Zwiers L.-H."/>
            <person name="Turgeon B."/>
            <person name="Goodwin S."/>
            <person name="Spatafora J."/>
            <person name="Crous P."/>
            <person name="Grigoriev I."/>
        </authorList>
    </citation>
    <scope>NUCLEOTIDE SEQUENCE</scope>
    <source>
        <strain evidence="1">CBS 269.34</strain>
    </source>
</reference>
<protein>
    <submittedName>
        <fullName evidence="1">Uncharacterized protein</fullName>
    </submittedName>
</protein>
<sequence length="308" mass="35627">MASCPKILAFTTRRLVLTRFQKPVSYLRNSPFRSFSATRIKKGGAIAWALRLSTGQEYRMTRWTNIFPLITTNDAFLAEKPEAVHASIEEWLELKEDHERNEESGSHKFPMSGFYAPFNNKLCPNEYGFIFTDFVTKRIIACTNYCSFFDEALTEFDALEAEAKIKGIDDEIAKFDTEEGGQRRWLRTQRASLESGLREYQRVKGFFDAGRLHTFQHRSFESVVVDPADFASYDEFVGEVIRRTDDAVKQDDQDRYSGIPYVSVEPPPGWQAEEFHHPNVEEQETPLHGSKSWVWFCRRSKRGISDLS</sequence>
<proteinExistence type="predicted"/>
<evidence type="ECO:0000313" key="2">
    <source>
        <dbReference type="Proteomes" id="UP000799750"/>
    </source>
</evidence>
<gene>
    <name evidence="1" type="ORF">BU16DRAFT_527339</name>
</gene>
<accession>A0A6A6QSP5</accession>
<dbReference type="OrthoDB" id="10356411at2759"/>
<dbReference type="AlphaFoldDB" id="A0A6A6QSP5"/>
<keyword evidence="2" id="KW-1185">Reference proteome</keyword>
<evidence type="ECO:0000313" key="1">
    <source>
        <dbReference type="EMBL" id="KAF2495538.1"/>
    </source>
</evidence>
<dbReference type="EMBL" id="MU004189">
    <property type="protein sequence ID" value="KAF2495538.1"/>
    <property type="molecule type" value="Genomic_DNA"/>
</dbReference>
<name>A0A6A6QSP5_9PEZI</name>
<organism evidence="1 2">
    <name type="scientific">Lophium mytilinum</name>
    <dbReference type="NCBI Taxonomy" id="390894"/>
    <lineage>
        <taxon>Eukaryota</taxon>
        <taxon>Fungi</taxon>
        <taxon>Dikarya</taxon>
        <taxon>Ascomycota</taxon>
        <taxon>Pezizomycotina</taxon>
        <taxon>Dothideomycetes</taxon>
        <taxon>Pleosporomycetidae</taxon>
        <taxon>Mytilinidiales</taxon>
        <taxon>Mytilinidiaceae</taxon>
        <taxon>Lophium</taxon>
    </lineage>
</organism>
<dbReference type="Proteomes" id="UP000799750">
    <property type="component" value="Unassembled WGS sequence"/>
</dbReference>